<sequence>MSTGDSFWALISHLLGEELIAFLLHAGVTFSKELQGQAINPMYMFGSCYASDVLFAGELKPAGCEEQPSCREEKGVRLEEAFGDGFVEVWQNLQRLQSILQLY</sequence>
<reference evidence="1 2" key="1">
    <citation type="journal article" date="2018" name="Proc. R. Soc. B">
        <title>A non-coding region near Follistatin controls head colour polymorphism in the Gouldian finch.</title>
        <authorList>
            <person name="Toomey M.B."/>
            <person name="Marques C.I."/>
            <person name="Andrade P."/>
            <person name="Araujo P.M."/>
            <person name="Sabatino S."/>
            <person name="Gazda M.A."/>
            <person name="Afonso S."/>
            <person name="Lopes R.J."/>
            <person name="Corbo J.C."/>
            <person name="Carneiro M."/>
        </authorList>
    </citation>
    <scope>NUCLEOTIDE SEQUENCE [LARGE SCALE GENOMIC DNA]</scope>
    <source>
        <strain evidence="1">Red01</strain>
        <tissue evidence="1">Muscle</tissue>
    </source>
</reference>
<gene>
    <name evidence="1" type="ORF">DV515_00009274</name>
</gene>
<dbReference type="AlphaFoldDB" id="A0A3L8SD43"/>
<dbReference type="EMBL" id="QUSF01000029">
    <property type="protein sequence ID" value="RLV99977.1"/>
    <property type="molecule type" value="Genomic_DNA"/>
</dbReference>
<comment type="caution">
    <text evidence="1">The sequence shown here is derived from an EMBL/GenBank/DDBJ whole genome shotgun (WGS) entry which is preliminary data.</text>
</comment>
<evidence type="ECO:0000313" key="2">
    <source>
        <dbReference type="Proteomes" id="UP000276834"/>
    </source>
</evidence>
<protein>
    <submittedName>
        <fullName evidence="1">Uncharacterized protein</fullName>
    </submittedName>
</protein>
<organism evidence="1 2">
    <name type="scientific">Chloebia gouldiae</name>
    <name type="common">Gouldian finch</name>
    <name type="synonym">Erythrura gouldiae</name>
    <dbReference type="NCBI Taxonomy" id="44316"/>
    <lineage>
        <taxon>Eukaryota</taxon>
        <taxon>Metazoa</taxon>
        <taxon>Chordata</taxon>
        <taxon>Craniata</taxon>
        <taxon>Vertebrata</taxon>
        <taxon>Euteleostomi</taxon>
        <taxon>Archelosauria</taxon>
        <taxon>Archosauria</taxon>
        <taxon>Dinosauria</taxon>
        <taxon>Saurischia</taxon>
        <taxon>Theropoda</taxon>
        <taxon>Coelurosauria</taxon>
        <taxon>Aves</taxon>
        <taxon>Neognathae</taxon>
        <taxon>Neoaves</taxon>
        <taxon>Telluraves</taxon>
        <taxon>Australaves</taxon>
        <taxon>Passeriformes</taxon>
        <taxon>Passeroidea</taxon>
        <taxon>Passeridae</taxon>
        <taxon>Chloebia</taxon>
    </lineage>
</organism>
<evidence type="ECO:0000313" key="1">
    <source>
        <dbReference type="EMBL" id="RLV99977.1"/>
    </source>
</evidence>
<accession>A0A3L8SD43</accession>
<keyword evidence="2" id="KW-1185">Reference proteome</keyword>
<proteinExistence type="predicted"/>
<dbReference type="Proteomes" id="UP000276834">
    <property type="component" value="Unassembled WGS sequence"/>
</dbReference>
<name>A0A3L8SD43_CHLGU</name>